<accession>A0A434AX94</accession>
<evidence type="ECO:0000256" key="1">
    <source>
        <dbReference type="ARBA" id="ARBA00007198"/>
    </source>
</evidence>
<evidence type="ECO:0000313" key="3">
    <source>
        <dbReference type="EMBL" id="RUT79149.1"/>
    </source>
</evidence>
<dbReference type="SUPFAM" id="SSF52833">
    <property type="entry name" value="Thioredoxin-like"/>
    <property type="match status" value="1"/>
</dbReference>
<dbReference type="Proteomes" id="UP000282985">
    <property type="component" value="Unassembled WGS sequence"/>
</dbReference>
<protein>
    <recommendedName>
        <fullName evidence="5">Arsenate reductase</fullName>
    </recommendedName>
</protein>
<organism evidence="3 4">
    <name type="scientific">Ancylomarina longa</name>
    <dbReference type="NCBI Taxonomy" id="2487017"/>
    <lineage>
        <taxon>Bacteria</taxon>
        <taxon>Pseudomonadati</taxon>
        <taxon>Bacteroidota</taxon>
        <taxon>Bacteroidia</taxon>
        <taxon>Marinilabiliales</taxon>
        <taxon>Marinifilaceae</taxon>
        <taxon>Ancylomarina</taxon>
    </lineage>
</organism>
<keyword evidence="4" id="KW-1185">Reference proteome</keyword>
<proteinExistence type="inferred from homology"/>
<evidence type="ECO:0008006" key="5">
    <source>
        <dbReference type="Google" id="ProtNLM"/>
    </source>
</evidence>
<dbReference type="PANTHER" id="PTHR30041">
    <property type="entry name" value="ARSENATE REDUCTASE"/>
    <property type="match status" value="1"/>
</dbReference>
<dbReference type="InterPro" id="IPR036249">
    <property type="entry name" value="Thioredoxin-like_sf"/>
</dbReference>
<sequence>MKKIYHLSSCSTCQRIISELELPSSFEKQDIKTEKITPNQLAEMAQLAGSYESLFSRRAIKYTQLGLKNLKLSEEDYKNYILEEYTFLKRPVLIINDKIFIGNSKKTMENAKLALQIN</sequence>
<dbReference type="EMBL" id="RJJX01000004">
    <property type="protein sequence ID" value="RUT79149.1"/>
    <property type="molecule type" value="Genomic_DNA"/>
</dbReference>
<reference evidence="3 4" key="1">
    <citation type="submission" date="2018-11" db="EMBL/GenBank/DDBJ databases">
        <title>Parancylomarina longa gen. nov., sp. nov., isolated from sediments of southern Okinawa.</title>
        <authorList>
            <person name="Fu T."/>
        </authorList>
    </citation>
    <scope>NUCLEOTIDE SEQUENCE [LARGE SCALE GENOMIC DNA]</scope>
    <source>
        <strain evidence="3 4">T3-2 S1-C</strain>
    </source>
</reference>
<dbReference type="OrthoDB" id="1120494at2"/>
<dbReference type="AlphaFoldDB" id="A0A434AX94"/>
<dbReference type="PROSITE" id="PS51353">
    <property type="entry name" value="ARSC"/>
    <property type="match status" value="1"/>
</dbReference>
<name>A0A434AX94_9BACT</name>
<evidence type="ECO:0000256" key="2">
    <source>
        <dbReference type="PROSITE-ProRule" id="PRU01282"/>
    </source>
</evidence>
<dbReference type="RefSeq" id="WP_127342872.1">
    <property type="nucleotide sequence ID" value="NZ_RJJX01000004.1"/>
</dbReference>
<gene>
    <name evidence="3" type="ORF">DLK05_04850</name>
</gene>
<dbReference type="Pfam" id="PF03960">
    <property type="entry name" value="ArsC"/>
    <property type="match status" value="1"/>
</dbReference>
<dbReference type="InterPro" id="IPR006660">
    <property type="entry name" value="Arsenate_reductase-like"/>
</dbReference>
<dbReference type="PANTHER" id="PTHR30041:SF8">
    <property type="entry name" value="PROTEIN YFFB"/>
    <property type="match status" value="1"/>
</dbReference>
<dbReference type="Gene3D" id="3.40.30.10">
    <property type="entry name" value="Glutaredoxin"/>
    <property type="match status" value="1"/>
</dbReference>
<evidence type="ECO:0000313" key="4">
    <source>
        <dbReference type="Proteomes" id="UP000282985"/>
    </source>
</evidence>
<comment type="similarity">
    <text evidence="1 2">Belongs to the ArsC family.</text>
</comment>
<comment type="caution">
    <text evidence="3">The sequence shown here is derived from an EMBL/GenBank/DDBJ whole genome shotgun (WGS) entry which is preliminary data.</text>
</comment>